<accession>A0A0F8WBM9</accession>
<comment type="caution">
    <text evidence="2">The sequence shown here is derived from an EMBL/GenBank/DDBJ whole genome shotgun (WGS) entry which is preliminary data.</text>
</comment>
<evidence type="ECO:0000256" key="1">
    <source>
        <dbReference type="SAM" id="MobiDB-lite"/>
    </source>
</evidence>
<evidence type="ECO:0000313" key="2">
    <source>
        <dbReference type="EMBL" id="KKK54272.1"/>
    </source>
</evidence>
<dbReference type="EMBL" id="LAZR01066081">
    <property type="protein sequence ID" value="KKK54272.1"/>
    <property type="molecule type" value="Genomic_DNA"/>
</dbReference>
<dbReference type="AlphaFoldDB" id="A0A0F8WBM9"/>
<proteinExistence type="predicted"/>
<feature type="compositionally biased region" description="Acidic residues" evidence="1">
    <location>
        <begin position="147"/>
        <end position="167"/>
    </location>
</feature>
<sequence>MARVTQVQHARKENRCGKCGTPILVGDPYRHASPRAHLATAGIKMVRCIKATCAFKTSDLTTSKMSGVYATQEDLQLAIDGDFTPADVLNSLQEAAEAVRAVGKEYREGATNIEDGFGHETMQSQEMTEKADALDEYADALENVSLDDADEFDELESETQGLEDEDRLGEIEDRQQEIRENVASTVEDAINELSI</sequence>
<feature type="region of interest" description="Disordered" evidence="1">
    <location>
        <begin position="147"/>
        <end position="174"/>
    </location>
</feature>
<protein>
    <submittedName>
        <fullName evidence="2">Uncharacterized protein</fullName>
    </submittedName>
</protein>
<reference evidence="2" key="1">
    <citation type="journal article" date="2015" name="Nature">
        <title>Complex archaea that bridge the gap between prokaryotes and eukaryotes.</title>
        <authorList>
            <person name="Spang A."/>
            <person name="Saw J.H."/>
            <person name="Jorgensen S.L."/>
            <person name="Zaremba-Niedzwiedzka K."/>
            <person name="Martijn J."/>
            <person name="Lind A.E."/>
            <person name="van Eijk R."/>
            <person name="Schleper C."/>
            <person name="Guy L."/>
            <person name="Ettema T.J."/>
        </authorList>
    </citation>
    <scope>NUCLEOTIDE SEQUENCE</scope>
</reference>
<name>A0A0F8WBM9_9ZZZZ</name>
<organism evidence="2">
    <name type="scientific">marine sediment metagenome</name>
    <dbReference type="NCBI Taxonomy" id="412755"/>
    <lineage>
        <taxon>unclassified sequences</taxon>
        <taxon>metagenomes</taxon>
        <taxon>ecological metagenomes</taxon>
    </lineage>
</organism>
<gene>
    <name evidence="2" type="ORF">LCGC14_3086400</name>
</gene>